<keyword evidence="2" id="KW-1185">Reference proteome</keyword>
<dbReference type="Pfam" id="PF23856">
    <property type="entry name" value="DUF7219"/>
    <property type="match status" value="1"/>
</dbReference>
<reference evidence="1 2" key="2">
    <citation type="journal article" date="1996" name="DNA Res.">
        <title>Sequence analysis of the genome of the unicellular cyanobacterium Synechocystis sp. strain PCC6803. II. Sequence determination of the entire genome and assignment of potential protein-coding regions.</title>
        <authorList>
            <person name="Kaneko T."/>
            <person name="Sato S."/>
            <person name="Kotani H."/>
            <person name="Tanaka A."/>
            <person name="Asamizu E."/>
            <person name="Nakamura Y."/>
            <person name="Miyajima N."/>
            <person name="Hirosawa M."/>
            <person name="Sugiura M."/>
            <person name="Sasamoto S."/>
            <person name="Kimura T."/>
            <person name="Hosouchi T."/>
            <person name="Matsuno A."/>
            <person name="Muraki A."/>
            <person name="Nakazaki N."/>
            <person name="Naruo K."/>
            <person name="Okumura S."/>
            <person name="Shimpo S."/>
            <person name="Takeuchi C."/>
            <person name="Wada T."/>
            <person name="Watanabe A."/>
            <person name="Yamada M."/>
            <person name="Yasuda M."/>
            <person name="Tabata S."/>
        </authorList>
    </citation>
    <scope>NUCLEOTIDE SEQUENCE [LARGE SCALE GENOMIC DNA]</scope>
    <source>
        <strain evidence="2">ATCC 27184 / PCC 6803 / Kazusa</strain>
    </source>
</reference>
<sequence>MPWLEGELQLGVVKVRETSLEFPWHYLVSIKHTFAFGQPRKTVNTFTMGTVLVRRRDDMTDNPEKDAFLYPKSKYYGDFKPEKLVFNANLQEFAQKVSVICNLETAGKIETMEAYERIKQLWKSLKESKKELGIGGDPFKPTDPPSS</sequence>
<dbReference type="PIR" id="S76050">
    <property type="entry name" value="S76050"/>
</dbReference>
<reference evidence="1 2" key="1">
    <citation type="journal article" date="1995" name="DNA Res.">
        <title>Sequence analysis of the genome of the unicellular cyanobacterium Synechocystis sp. strain PCC6803. I. Sequence features in the 1 Mb region from map positions 64% to 92% of the genome.</title>
        <authorList>
            <person name="Kaneko T."/>
            <person name="Tanaka A."/>
            <person name="Sato S."/>
            <person name="Kotani H."/>
            <person name="Sazuka T."/>
            <person name="Miyajima N."/>
            <person name="Sugiura M."/>
            <person name="Tabata S."/>
        </authorList>
    </citation>
    <scope>NUCLEOTIDE SEQUENCE [LARGE SCALE GENOMIC DNA]</scope>
    <source>
        <strain evidence="2">ATCC 27184 / PCC 6803 / Kazusa</strain>
    </source>
</reference>
<proteinExistence type="predicted"/>
<dbReference type="AlphaFoldDB" id="Q55533"/>
<dbReference type="InParanoid" id="Q55533"/>
<dbReference type="KEGG" id="syn:slr0326"/>
<dbReference type="STRING" id="1148.gene:10499520"/>
<dbReference type="Proteomes" id="UP000001425">
    <property type="component" value="Chromosome"/>
</dbReference>
<evidence type="ECO:0000313" key="2">
    <source>
        <dbReference type="Proteomes" id="UP000001425"/>
    </source>
</evidence>
<name>Q55533_SYNY3</name>
<dbReference type="PaxDb" id="1148-1001406"/>
<evidence type="ECO:0000313" key="1">
    <source>
        <dbReference type="EMBL" id="BAA10028.1"/>
    </source>
</evidence>
<protein>
    <submittedName>
        <fullName evidence="1">Slr0326 protein</fullName>
    </submittedName>
</protein>
<accession>Q55533</accession>
<dbReference type="eggNOG" id="ENOG5032Y1Q">
    <property type="taxonomic scope" value="Bacteria"/>
</dbReference>
<dbReference type="EMBL" id="BA000022">
    <property type="protein sequence ID" value="BAA10028.1"/>
    <property type="molecule type" value="Genomic_DNA"/>
</dbReference>
<dbReference type="EnsemblBacteria" id="BAA10028">
    <property type="protein sequence ID" value="BAA10028"/>
    <property type="gene ID" value="BAA10028"/>
</dbReference>
<gene>
    <name evidence="1" type="ordered locus">slr0326</name>
</gene>
<dbReference type="InterPro" id="IPR055643">
    <property type="entry name" value="DUF7219"/>
</dbReference>
<organism evidence="1 2">
    <name type="scientific">Synechocystis sp. (strain ATCC 27184 / PCC 6803 / Kazusa)</name>
    <dbReference type="NCBI Taxonomy" id="1111708"/>
    <lineage>
        <taxon>Bacteria</taxon>
        <taxon>Bacillati</taxon>
        <taxon>Cyanobacteriota</taxon>
        <taxon>Cyanophyceae</taxon>
        <taxon>Synechococcales</taxon>
        <taxon>Merismopediaceae</taxon>
        <taxon>Synechocystis</taxon>
    </lineage>
</organism>